<dbReference type="SMART" id="SM00560">
    <property type="entry name" value="LamGL"/>
    <property type="match status" value="1"/>
</dbReference>
<evidence type="ECO:0000313" key="7">
    <source>
        <dbReference type="EMBL" id="SDI23730.1"/>
    </source>
</evidence>
<dbReference type="Gene3D" id="2.60.40.10">
    <property type="entry name" value="Immunoglobulins"/>
    <property type="match status" value="4"/>
</dbReference>
<dbReference type="PROSITE" id="PS50093">
    <property type="entry name" value="PKD"/>
    <property type="match status" value="3"/>
</dbReference>
<dbReference type="SUPFAM" id="SSF49265">
    <property type="entry name" value="Fibronectin type III"/>
    <property type="match status" value="1"/>
</dbReference>
<dbReference type="InterPro" id="IPR011047">
    <property type="entry name" value="Quinoprotein_ADH-like_sf"/>
</dbReference>
<dbReference type="InterPro" id="IPR029865">
    <property type="entry name" value="KIAA0319-like"/>
</dbReference>
<dbReference type="GO" id="GO:0000272">
    <property type="term" value="P:polysaccharide catabolic process"/>
    <property type="evidence" value="ECO:0007669"/>
    <property type="project" value="UniProtKB-KW"/>
</dbReference>
<dbReference type="InterPro" id="IPR013783">
    <property type="entry name" value="Ig-like_fold"/>
</dbReference>
<dbReference type="SUPFAM" id="SSF50998">
    <property type="entry name" value="Quinoprotein alcohol dehydrogenase-like"/>
    <property type="match status" value="1"/>
</dbReference>
<dbReference type="GO" id="GO:0016798">
    <property type="term" value="F:hydrolase activity, acting on glycosyl bonds"/>
    <property type="evidence" value="ECO:0007669"/>
    <property type="project" value="UniProtKB-KW"/>
</dbReference>
<dbReference type="GO" id="GO:0031410">
    <property type="term" value="C:cytoplasmic vesicle"/>
    <property type="evidence" value="ECO:0007669"/>
    <property type="project" value="TreeGrafter"/>
</dbReference>
<accession>A0A1G8IZ73</accession>
<keyword evidence="6" id="KW-0624">Polysaccharide degradation</keyword>
<dbReference type="SMART" id="SM00060">
    <property type="entry name" value="FN3"/>
    <property type="match status" value="1"/>
</dbReference>
<dbReference type="Gene3D" id="2.60.120.200">
    <property type="match status" value="1"/>
</dbReference>
<dbReference type="RefSeq" id="WP_084110702.1">
    <property type="nucleotide sequence ID" value="NZ_FNEI01000001.1"/>
</dbReference>
<reference evidence="8" key="1">
    <citation type="submission" date="2016-10" db="EMBL/GenBank/DDBJ databases">
        <authorList>
            <person name="Varghese N."/>
            <person name="Submissions S."/>
        </authorList>
    </citation>
    <scope>NUCLEOTIDE SEQUENCE [LARGE SCALE GENOMIC DNA]</scope>
    <source>
        <strain evidence="8">CGMCC 1.10783</strain>
    </source>
</reference>
<keyword evidence="3" id="KW-1015">Disulfide bond</keyword>
<dbReference type="CDD" id="cd00146">
    <property type="entry name" value="PKD"/>
    <property type="match status" value="3"/>
</dbReference>
<dbReference type="Proteomes" id="UP000182130">
    <property type="component" value="Unassembled WGS sequence"/>
</dbReference>
<keyword evidence="2" id="KW-0732">Signal</keyword>
<keyword evidence="5" id="KW-0326">Glycosidase</keyword>
<comment type="subcellular location">
    <subcellularLocation>
        <location evidence="1">Cell projection</location>
    </subcellularLocation>
</comment>
<sequence>MRTKNHPDGTGFWPRSRNFRKAFLAALLSTATAVSIAVLGTVPARADTAPVNPNDPATPVTVAADGLPTAQINGVAWAQVIIGNTVYVGGNFTEARASGAAPGTGVARSNLLAYNLTTGVLINTFAPTTNGEVTALAASPDGSRLYVGGSFTNVNGSTVWRLVALNPSTGAIITSFLPKPSASVRAIVATADTVYFGGLFDAVGSVSRGRLAAVTAANATLLPWNPIAAGGRVNALALAPDGASMVVGGAFTTLNGSSNPGFGLGRVDTNTGLNQAFPINNVVRNGGTTGSITTLATDGTNVYGAGYTFGRASTLEGMFSVNWSDNTTKWIEDCHGDTYSITPMGDVLYLAGHAHYCGNAGGFPQKQPWEFNRGLAFSKAATGVLTQESHGYTNFAGTPRPELLNWFPILDAGSFTGQDQGPWTMASNADYVAMAGEFTIVNNQPQQGLTRYAKSSIAPNLRGPRVDGTNLNPTLSTPAAGQVRVRWQANWDQDNQNLTYQVLRDSNVISTVQQTSTFWDRPGMTFLDTGLVPGQEYRYRVYTRDPFGNEARSDSVTITASGDSPPSSGYAASVLADSPSNFWRLGEATGSTGVDLAGKDDLKLMPGVTFGAAGAVIGETDTAGAFNGTTSGVAFNPTLAKRPNVFSTEAWFRTNTGSGGEIIGYGNSESGVSADYDRVVYMSNVGRLYFGVQPNGGARQTISTLGSYNNNQWHHVVATLGSNGMQLFVDGVLQASRTDVTTAWPIDAYWRIGGDNLGNWTQRPSSRYLNGQIDEVAIYPTVLPLSRVQAHYVASGRTVIAPPAPPVARFTYTTDGLTVNVDGTTSSDANGPISSYAWNFGDGGTGTGVTAQHTYAAGGTYNVQLTVTDNTGFTNSVTHAVTVTAPPPNQPPVAAFTSTVTNLAVAFNGSGSNDPDGTIASYAWTFGDGGTAGTVSPNHSYAAAGTYPVTLTVTDDDGDTGTLTQDVTVTEPPADTILAADDFGRTATGAWGSADTGGAWTIAGGNSNFAVNNGSGAMTVGTAGQSRSALLNSVTTADVDARVEVSADKVANGGGYFASLLGRHVGSNDYRAKVKVASTGAVSLYLTRVVGGVETTIAGPVNIAGLTAGANDPLVLRLKLEGINNTAVSGKVWRASATEPAAWQLTASDNTDALEVPGGVGLVSYVSGSTTNVPLVLRYDRLNATAGGNPTPNVAPVAAFTSSVTNLSASFNAGGSSDNDGSITGYAWTFGDSSTGTGQTPSHTYAAAGTYQVTLTVTDDDGATNAVTHPVTVNDPPPAAPLAADAFGRTVSGGWGSADSGGAWTIGSGATNYNVAGGVGTMLLGTAGASRSASLNGVSAPDTDVQVKASLDKIGDGGGTFVSITGRRVGTEDYRAKLKIAANGATTLYLTRTSGGTETTLVSANVAGLTLAAGDAVQIRFQVTGTGPTTLRARVWRDGAAEPASWNLTTTDSTATLQAAGSTALIAYLSGSATNTPVTVRFDDYLVRVP</sequence>
<dbReference type="GO" id="GO:0016020">
    <property type="term" value="C:membrane"/>
    <property type="evidence" value="ECO:0007669"/>
    <property type="project" value="TreeGrafter"/>
</dbReference>
<evidence type="ECO:0000256" key="2">
    <source>
        <dbReference type="ARBA" id="ARBA00022729"/>
    </source>
</evidence>
<dbReference type="CDD" id="cd00063">
    <property type="entry name" value="FN3"/>
    <property type="match status" value="1"/>
</dbReference>
<dbReference type="InterPro" id="IPR013320">
    <property type="entry name" value="ConA-like_dom_sf"/>
</dbReference>
<keyword evidence="4" id="KW-0966">Cell projection</keyword>
<dbReference type="STRING" id="1045773.SAMN05216555_101391"/>
<dbReference type="PANTHER" id="PTHR46182">
    <property type="entry name" value="FI19480P1"/>
    <property type="match status" value="1"/>
</dbReference>
<evidence type="ECO:0000256" key="5">
    <source>
        <dbReference type="ARBA" id="ARBA00023295"/>
    </source>
</evidence>
<evidence type="ECO:0000256" key="1">
    <source>
        <dbReference type="ARBA" id="ARBA00004316"/>
    </source>
</evidence>
<dbReference type="InterPro" id="IPR003961">
    <property type="entry name" value="FN3_dom"/>
</dbReference>
<keyword evidence="6" id="KW-0119">Carbohydrate metabolism</keyword>
<dbReference type="Gene3D" id="2.130.10.10">
    <property type="entry name" value="YVTN repeat-like/Quinoprotein amine dehydrogenase"/>
    <property type="match status" value="1"/>
</dbReference>
<name>A0A1G8IZ73_9MICC</name>
<dbReference type="InterPro" id="IPR006558">
    <property type="entry name" value="LamG-like"/>
</dbReference>
<dbReference type="InterPro" id="IPR036116">
    <property type="entry name" value="FN3_sf"/>
</dbReference>
<dbReference type="InterPro" id="IPR000601">
    <property type="entry name" value="PKD_dom"/>
</dbReference>
<evidence type="ECO:0000313" key="8">
    <source>
        <dbReference type="Proteomes" id="UP000182130"/>
    </source>
</evidence>
<protein>
    <submittedName>
        <fullName evidence="7">PKD repeat-containing protein</fullName>
    </submittedName>
</protein>
<dbReference type="CDD" id="cd00110">
    <property type="entry name" value="LamG"/>
    <property type="match status" value="1"/>
</dbReference>
<gene>
    <name evidence="7" type="ORF">SAMN05216555_101391</name>
</gene>
<dbReference type="SUPFAM" id="SSF49899">
    <property type="entry name" value="Concanavalin A-like lectins/glucanases"/>
    <property type="match status" value="1"/>
</dbReference>
<dbReference type="OrthoDB" id="9802683at2"/>
<keyword evidence="5" id="KW-0378">Hydrolase</keyword>
<organism evidence="7 8">
    <name type="scientific">Arthrobacter cupressi</name>
    <dbReference type="NCBI Taxonomy" id="1045773"/>
    <lineage>
        <taxon>Bacteria</taxon>
        <taxon>Bacillati</taxon>
        <taxon>Actinomycetota</taxon>
        <taxon>Actinomycetes</taxon>
        <taxon>Micrococcales</taxon>
        <taxon>Micrococcaceae</taxon>
        <taxon>Arthrobacter</taxon>
    </lineage>
</organism>
<dbReference type="PROSITE" id="PS50853">
    <property type="entry name" value="FN3"/>
    <property type="match status" value="1"/>
</dbReference>
<dbReference type="EMBL" id="FNEI01000001">
    <property type="protein sequence ID" value="SDI23730.1"/>
    <property type="molecule type" value="Genomic_DNA"/>
</dbReference>
<dbReference type="PANTHER" id="PTHR46182:SF2">
    <property type="entry name" value="FI19480P1"/>
    <property type="match status" value="1"/>
</dbReference>
<evidence type="ECO:0000256" key="3">
    <source>
        <dbReference type="ARBA" id="ARBA00023157"/>
    </source>
</evidence>
<dbReference type="Pfam" id="PF18911">
    <property type="entry name" value="PKD_4"/>
    <property type="match status" value="3"/>
</dbReference>
<dbReference type="Pfam" id="PF13385">
    <property type="entry name" value="Laminin_G_3"/>
    <property type="match status" value="1"/>
</dbReference>
<dbReference type="InterPro" id="IPR022409">
    <property type="entry name" value="PKD/Chitinase_dom"/>
</dbReference>
<dbReference type="InterPro" id="IPR001791">
    <property type="entry name" value="Laminin_G"/>
</dbReference>
<dbReference type="GO" id="GO:0042995">
    <property type="term" value="C:cell projection"/>
    <property type="evidence" value="ECO:0007669"/>
    <property type="project" value="UniProtKB-SubCell"/>
</dbReference>
<evidence type="ECO:0000256" key="4">
    <source>
        <dbReference type="ARBA" id="ARBA00023273"/>
    </source>
</evidence>
<proteinExistence type="predicted"/>
<dbReference type="SMART" id="SM00089">
    <property type="entry name" value="PKD"/>
    <property type="match status" value="3"/>
</dbReference>
<dbReference type="InterPro" id="IPR015943">
    <property type="entry name" value="WD40/YVTN_repeat-like_dom_sf"/>
</dbReference>
<keyword evidence="8" id="KW-1185">Reference proteome</keyword>
<dbReference type="SUPFAM" id="SSF49299">
    <property type="entry name" value="PKD domain"/>
    <property type="match status" value="3"/>
</dbReference>
<evidence type="ECO:0000256" key="6">
    <source>
        <dbReference type="ARBA" id="ARBA00023326"/>
    </source>
</evidence>
<dbReference type="InterPro" id="IPR035986">
    <property type="entry name" value="PKD_dom_sf"/>
</dbReference>